<reference evidence="2" key="2">
    <citation type="submission" date="2015-01" db="EMBL/GenBank/DDBJ databases">
        <title>Evolutionary Origins and Diversification of the Mycorrhizal Mutualists.</title>
        <authorList>
            <consortium name="DOE Joint Genome Institute"/>
            <consortium name="Mycorrhizal Genomics Consortium"/>
            <person name="Kohler A."/>
            <person name="Kuo A."/>
            <person name="Nagy L.G."/>
            <person name="Floudas D."/>
            <person name="Copeland A."/>
            <person name="Barry K.W."/>
            <person name="Cichocki N."/>
            <person name="Veneault-Fourrey C."/>
            <person name="LaButti K."/>
            <person name="Lindquist E.A."/>
            <person name="Lipzen A."/>
            <person name="Lundell T."/>
            <person name="Morin E."/>
            <person name="Murat C."/>
            <person name="Riley R."/>
            <person name="Ohm R."/>
            <person name="Sun H."/>
            <person name="Tunlid A."/>
            <person name="Henrissat B."/>
            <person name="Grigoriev I.V."/>
            <person name="Hibbett D.S."/>
            <person name="Martin F."/>
        </authorList>
    </citation>
    <scope>NUCLEOTIDE SEQUENCE [LARGE SCALE GENOMIC DNA]</scope>
    <source>
        <strain evidence="2">Zn</strain>
    </source>
</reference>
<evidence type="ECO:0000313" key="2">
    <source>
        <dbReference type="Proteomes" id="UP000054321"/>
    </source>
</evidence>
<protein>
    <submittedName>
        <fullName evidence="1">Uncharacterized protein</fullName>
    </submittedName>
</protein>
<dbReference type="OrthoDB" id="2157530at2759"/>
<keyword evidence="2" id="KW-1185">Reference proteome</keyword>
<sequence>MRLSETNIDVLRPSFLAWRSFSIEDDLLERRKPKWGIHNAVPDSDTAPFRNVFAAQLEKRIVGRVFSQLKNGCFAMVPEDSAEGDCIAMVHGSRLPIVIRQLNQELTAKIQAMNGEIGWQLIGTAYVHGIMDGELWEDVEKGIRVEEPICV</sequence>
<gene>
    <name evidence="1" type="ORF">OIDMADRAFT_20044</name>
</gene>
<dbReference type="EMBL" id="KN832880">
    <property type="protein sequence ID" value="KIM98269.1"/>
    <property type="molecule type" value="Genomic_DNA"/>
</dbReference>
<name>A0A0C3H4J9_OIDMZ</name>
<proteinExistence type="predicted"/>
<dbReference type="AlphaFoldDB" id="A0A0C3H4J9"/>
<dbReference type="InParanoid" id="A0A0C3H4J9"/>
<evidence type="ECO:0000313" key="1">
    <source>
        <dbReference type="EMBL" id="KIM98269.1"/>
    </source>
</evidence>
<reference evidence="1 2" key="1">
    <citation type="submission" date="2014-04" db="EMBL/GenBank/DDBJ databases">
        <authorList>
            <consortium name="DOE Joint Genome Institute"/>
            <person name="Kuo A."/>
            <person name="Martino E."/>
            <person name="Perotto S."/>
            <person name="Kohler A."/>
            <person name="Nagy L.G."/>
            <person name="Floudas D."/>
            <person name="Copeland A."/>
            <person name="Barry K.W."/>
            <person name="Cichocki N."/>
            <person name="Veneault-Fourrey C."/>
            <person name="LaButti K."/>
            <person name="Lindquist E.A."/>
            <person name="Lipzen A."/>
            <person name="Lundell T."/>
            <person name="Morin E."/>
            <person name="Murat C."/>
            <person name="Sun H."/>
            <person name="Tunlid A."/>
            <person name="Henrissat B."/>
            <person name="Grigoriev I.V."/>
            <person name="Hibbett D.S."/>
            <person name="Martin F."/>
            <person name="Nordberg H.P."/>
            <person name="Cantor M.N."/>
            <person name="Hua S.X."/>
        </authorList>
    </citation>
    <scope>NUCLEOTIDE SEQUENCE [LARGE SCALE GENOMIC DNA]</scope>
    <source>
        <strain evidence="1 2">Zn</strain>
    </source>
</reference>
<dbReference type="HOGENOM" id="CLU_1735830_0_0_1"/>
<dbReference type="Proteomes" id="UP000054321">
    <property type="component" value="Unassembled WGS sequence"/>
</dbReference>
<organism evidence="1 2">
    <name type="scientific">Oidiodendron maius (strain Zn)</name>
    <dbReference type="NCBI Taxonomy" id="913774"/>
    <lineage>
        <taxon>Eukaryota</taxon>
        <taxon>Fungi</taxon>
        <taxon>Dikarya</taxon>
        <taxon>Ascomycota</taxon>
        <taxon>Pezizomycotina</taxon>
        <taxon>Leotiomycetes</taxon>
        <taxon>Leotiomycetes incertae sedis</taxon>
        <taxon>Myxotrichaceae</taxon>
        <taxon>Oidiodendron</taxon>
    </lineage>
</organism>
<accession>A0A0C3H4J9</accession>
<feature type="non-terminal residue" evidence="1">
    <location>
        <position position="151"/>
    </location>
</feature>
<dbReference type="Pfam" id="PF26639">
    <property type="entry name" value="Het-6_barrel"/>
    <property type="match status" value="1"/>
</dbReference>